<dbReference type="AlphaFoldDB" id="A0A4U5MFZ1"/>
<evidence type="ECO:0000256" key="1">
    <source>
        <dbReference type="SAM" id="SignalP"/>
    </source>
</evidence>
<dbReference type="InterPro" id="IPR039260">
    <property type="entry name" value="Cpg-3"/>
</dbReference>
<dbReference type="OrthoDB" id="5822889at2759"/>
<organism evidence="2 3">
    <name type="scientific">Steinernema carpocapsae</name>
    <name type="common">Entomopathogenic nematode</name>
    <dbReference type="NCBI Taxonomy" id="34508"/>
    <lineage>
        <taxon>Eukaryota</taxon>
        <taxon>Metazoa</taxon>
        <taxon>Ecdysozoa</taxon>
        <taxon>Nematoda</taxon>
        <taxon>Chromadorea</taxon>
        <taxon>Rhabditida</taxon>
        <taxon>Tylenchina</taxon>
        <taxon>Panagrolaimomorpha</taxon>
        <taxon>Strongyloidoidea</taxon>
        <taxon>Steinernematidae</taxon>
        <taxon>Steinernema</taxon>
    </lineage>
</organism>
<evidence type="ECO:0000313" key="2">
    <source>
        <dbReference type="EMBL" id="TKR67873.1"/>
    </source>
</evidence>
<feature type="signal peptide" evidence="1">
    <location>
        <begin position="1"/>
        <end position="21"/>
    </location>
</feature>
<dbReference type="PANTHER" id="PTHR37973:SF3">
    <property type="entry name" value="CHONDROITIN PROTEOGLYCAN 3-RELATED"/>
    <property type="match status" value="1"/>
</dbReference>
<dbReference type="STRING" id="34508.A0A4U5MFZ1"/>
<evidence type="ECO:0000313" key="3">
    <source>
        <dbReference type="Proteomes" id="UP000298663"/>
    </source>
</evidence>
<comment type="caution">
    <text evidence="2">The sequence shown here is derived from an EMBL/GenBank/DDBJ whole genome shotgun (WGS) entry which is preliminary data.</text>
</comment>
<reference evidence="2 3" key="1">
    <citation type="journal article" date="2015" name="Genome Biol.">
        <title>Comparative genomics of Steinernema reveals deeply conserved gene regulatory networks.</title>
        <authorList>
            <person name="Dillman A.R."/>
            <person name="Macchietto M."/>
            <person name="Porter C.F."/>
            <person name="Rogers A."/>
            <person name="Williams B."/>
            <person name="Antoshechkin I."/>
            <person name="Lee M.M."/>
            <person name="Goodwin Z."/>
            <person name="Lu X."/>
            <person name="Lewis E.E."/>
            <person name="Goodrich-Blair H."/>
            <person name="Stock S.P."/>
            <person name="Adams B.J."/>
            <person name="Sternberg P.W."/>
            <person name="Mortazavi A."/>
        </authorList>
    </citation>
    <scope>NUCLEOTIDE SEQUENCE [LARGE SCALE GENOMIC DNA]</scope>
    <source>
        <strain evidence="2 3">ALL</strain>
    </source>
</reference>
<dbReference type="PANTHER" id="PTHR37973">
    <property type="entry name" value="CHONDROITIN PROTEOGLYCAN 3"/>
    <property type="match status" value="1"/>
</dbReference>
<sequence>MKFSGFFTALAFVLLVGAVFSQDVTPAAETKEKDTCKPFAVCYEDSECGKGKCAGLGRGRCGCGKCLNFLPCSDDSSCGGLKGACNQDLSRCDCVEGFKKNGFATILDAFRNFCNVKVCNKSNMREECFGMDCNPGLCTC</sequence>
<proteinExistence type="predicted"/>
<accession>A0A4U5MFZ1</accession>
<dbReference type="Proteomes" id="UP000298663">
    <property type="component" value="Unassembled WGS sequence"/>
</dbReference>
<gene>
    <name evidence="2" type="ORF">L596_023955</name>
</gene>
<keyword evidence="1" id="KW-0732">Signal</keyword>
<feature type="chain" id="PRO_5020772652" evidence="1">
    <location>
        <begin position="22"/>
        <end position="140"/>
    </location>
</feature>
<protein>
    <submittedName>
        <fullName evidence="2">Uncharacterized protein</fullName>
    </submittedName>
</protein>
<reference evidence="2 3" key="2">
    <citation type="journal article" date="2019" name="G3 (Bethesda)">
        <title>Hybrid Assembly of the Genome of the Entomopathogenic Nematode Steinernema carpocapsae Identifies the X-Chromosome.</title>
        <authorList>
            <person name="Serra L."/>
            <person name="Macchietto M."/>
            <person name="Macias-Munoz A."/>
            <person name="McGill C.J."/>
            <person name="Rodriguez I.M."/>
            <person name="Rodriguez B."/>
            <person name="Murad R."/>
            <person name="Mortazavi A."/>
        </authorList>
    </citation>
    <scope>NUCLEOTIDE SEQUENCE [LARGE SCALE GENOMIC DNA]</scope>
    <source>
        <strain evidence="2 3">ALL</strain>
    </source>
</reference>
<name>A0A4U5MFZ1_STECR</name>
<keyword evidence="3" id="KW-1185">Reference proteome</keyword>
<dbReference type="EMBL" id="AZBU02000008">
    <property type="protein sequence ID" value="TKR67873.1"/>
    <property type="molecule type" value="Genomic_DNA"/>
</dbReference>